<keyword evidence="3 4" id="KW-0238">DNA-binding</keyword>
<dbReference type="InterPro" id="IPR016032">
    <property type="entry name" value="Sig_transdc_resp-reg_C-effctor"/>
</dbReference>
<organism evidence="6 7">
    <name type="scientific">Kitasatospora kifunensis</name>
    <name type="common">Streptomyces kifunensis</name>
    <dbReference type="NCBI Taxonomy" id="58351"/>
    <lineage>
        <taxon>Bacteria</taxon>
        <taxon>Bacillati</taxon>
        <taxon>Actinomycetota</taxon>
        <taxon>Actinomycetes</taxon>
        <taxon>Kitasatosporales</taxon>
        <taxon>Streptomycetaceae</taxon>
        <taxon>Kitasatospora</taxon>
    </lineage>
</organism>
<dbReference type="SUPFAM" id="SSF46894">
    <property type="entry name" value="C-terminal effector domain of the bipartite response regulators"/>
    <property type="match status" value="1"/>
</dbReference>
<evidence type="ECO:0000256" key="4">
    <source>
        <dbReference type="PROSITE-ProRule" id="PRU01091"/>
    </source>
</evidence>
<reference evidence="6 7" key="1">
    <citation type="submission" date="2020-08" db="EMBL/GenBank/DDBJ databases">
        <title>Sequencing the genomes of 1000 actinobacteria strains.</title>
        <authorList>
            <person name="Klenk H.-P."/>
        </authorList>
    </citation>
    <scope>NUCLEOTIDE SEQUENCE [LARGE SCALE GENOMIC DNA]</scope>
    <source>
        <strain evidence="6 7">DSM 41654</strain>
    </source>
</reference>
<dbReference type="PANTHER" id="PTHR47691">
    <property type="entry name" value="REGULATOR-RELATED"/>
    <property type="match status" value="1"/>
</dbReference>
<comment type="caution">
    <text evidence="6">The sequence shown here is derived from an EMBL/GenBank/DDBJ whole genome shotgun (WGS) entry which is preliminary data.</text>
</comment>
<dbReference type="Gene3D" id="1.10.10.10">
    <property type="entry name" value="Winged helix-like DNA-binding domain superfamily/Winged helix DNA-binding domain"/>
    <property type="match status" value="1"/>
</dbReference>
<dbReference type="InterPro" id="IPR049945">
    <property type="entry name" value="AAA_22"/>
</dbReference>
<evidence type="ECO:0000313" key="7">
    <source>
        <dbReference type="Proteomes" id="UP000540506"/>
    </source>
</evidence>
<dbReference type="AlphaFoldDB" id="A0A7W7R024"/>
<dbReference type="InterPro" id="IPR005158">
    <property type="entry name" value="BTAD"/>
</dbReference>
<dbReference type="Gene3D" id="3.40.50.300">
    <property type="entry name" value="P-loop containing nucleotide triphosphate hydrolases"/>
    <property type="match status" value="1"/>
</dbReference>
<dbReference type="GO" id="GO:0003677">
    <property type="term" value="F:DNA binding"/>
    <property type="evidence" value="ECO:0007669"/>
    <property type="project" value="UniProtKB-UniRule"/>
</dbReference>
<protein>
    <submittedName>
        <fullName evidence="6">Putative ATPase/DNA-binding SARP family transcriptional activator</fullName>
    </submittedName>
</protein>
<evidence type="ECO:0000313" key="6">
    <source>
        <dbReference type="EMBL" id="MBB4922972.1"/>
    </source>
</evidence>
<dbReference type="InterPro" id="IPR011990">
    <property type="entry name" value="TPR-like_helical_dom_sf"/>
</dbReference>
<dbReference type="CDD" id="cd15831">
    <property type="entry name" value="BTAD"/>
    <property type="match status" value="1"/>
</dbReference>
<keyword evidence="2" id="KW-0902">Two-component regulatory system</keyword>
<evidence type="ECO:0000256" key="1">
    <source>
        <dbReference type="ARBA" id="ARBA00005820"/>
    </source>
</evidence>
<gene>
    <name evidence="6" type="ORF">FHR34_001965</name>
</gene>
<comment type="similarity">
    <text evidence="1">Belongs to the AfsR/DnrI/RedD regulatory family.</text>
</comment>
<dbReference type="Gene3D" id="1.25.40.10">
    <property type="entry name" value="Tetratricopeptide repeat domain"/>
    <property type="match status" value="2"/>
</dbReference>
<name>A0A7W7R024_KITKI</name>
<dbReference type="Pfam" id="PF00486">
    <property type="entry name" value="Trans_reg_C"/>
    <property type="match status" value="1"/>
</dbReference>
<dbReference type="SUPFAM" id="SSF48452">
    <property type="entry name" value="TPR-like"/>
    <property type="match status" value="2"/>
</dbReference>
<dbReference type="Pfam" id="PF25872">
    <property type="entry name" value="HTH_77"/>
    <property type="match status" value="1"/>
</dbReference>
<dbReference type="SMART" id="SM01043">
    <property type="entry name" value="BTAD"/>
    <property type="match status" value="1"/>
</dbReference>
<proteinExistence type="inferred from homology"/>
<evidence type="ECO:0000256" key="3">
    <source>
        <dbReference type="ARBA" id="ARBA00023125"/>
    </source>
</evidence>
<dbReference type="PROSITE" id="PS51755">
    <property type="entry name" value="OMPR_PHOB"/>
    <property type="match status" value="1"/>
</dbReference>
<dbReference type="EMBL" id="JACHJV010000001">
    <property type="protein sequence ID" value="MBB4922972.1"/>
    <property type="molecule type" value="Genomic_DNA"/>
</dbReference>
<dbReference type="InterPro" id="IPR058852">
    <property type="entry name" value="HTH_77"/>
</dbReference>
<dbReference type="PANTHER" id="PTHR47691:SF3">
    <property type="entry name" value="HTH-TYPE TRANSCRIPTIONAL REGULATOR RV0890C-RELATED"/>
    <property type="match status" value="1"/>
</dbReference>
<feature type="domain" description="OmpR/PhoB-type" evidence="5">
    <location>
        <begin position="1"/>
        <end position="100"/>
    </location>
</feature>
<dbReference type="Pfam" id="PF03704">
    <property type="entry name" value="BTAD"/>
    <property type="match status" value="1"/>
</dbReference>
<dbReference type="GO" id="GO:0016887">
    <property type="term" value="F:ATP hydrolysis activity"/>
    <property type="evidence" value="ECO:0007669"/>
    <property type="project" value="InterPro"/>
</dbReference>
<keyword evidence="7" id="KW-1185">Reference proteome</keyword>
<dbReference type="InterPro" id="IPR027417">
    <property type="entry name" value="P-loop_NTPase"/>
</dbReference>
<sequence length="1114" mass="120641">MHYGILGTTTAHHDDGTPIALGGARLRALLAALVLRQGRAVPAEVLVAEVWDDELPRDAGAALQTLVGRLRRTIGRAEVGSGPGGYWLTGARSDLDRFQELAALGQRALAAGDAKSAAEQLREALALWRGPALADLPDRAGSAVRLEAQRDEVRRARIGADLALGQAVEVAAELAGLCADHPLDEPLHVLWIRALHQVGRTAEALERYEGLRRALAERLGTDPGAELRAVHQELLRQLPAEPPAQVAARIPAEPVSPGPAVPAAGNLRPRLTSFVGREQDLHALAELIGSARLITLTGPGGSGKTRLSVEAGRLAQAEAYWPDGVWLAELAPLESPAAVPGAVLSALGLRATVLHQSLTEGRPDDPVRRIVEHCGRARMLLLLDNCEHLIQAAAELADQLLAECPQLSILATSREPLGVPGEAVLPVEPLPDPIALRLLGERGAAARAGFTVADDPAACAEICRRLDGLPLAIELAAARLRGLTPRQLADRLDSRFALLTGGSRVLLPRQQTLRAVVDWSWELLDERERAVLRRLSVFAGGAGLTEAELVCADGELVRGEQVAELLLSLVDKSLLVAGLDPQGPPRYRMLETIHEYAVERLAESKDGAAAERHLTAFRELACTAQLNLHSHQQAHWLVVLEREQDNIRAALRHALDTRAEQEALSLLLSMMWFWMLRDFRAEARSWLDQVCALGADPFTAEAAPPEPLDLGPLEYPLPWSAPVLAEARRQVWLYQLVSHFEFDQETLDEGALSERARQILRIYHPDLPQSYSYPPLLRIFACFLTEQPDSLLTLIDRAVEGCRRHGRQSELAWALQLRAKFSNDLVGGLEQARLDGDEAMAIYTRLGDNWGISETLTAQAETAGYFGDTAGAIAAYRRAIELAQELGAPQEVPFLQVRLGEALLETDEAEGVRLIRVGLAGSSSGSQEARGALVYGHLLLSSLALQRDQFAVARAELEALREARAGFESANPGIMGALVSCADGAVLARCGDVDEGVEQLRTGLRVLREAPSTAVVFAQHVTLMLLPSAVAVVLARAQRDGDRALAERACLLYAAHSGRMNVRGMCLERMERDRQQRALIEVLGEEGFEQTCEQGRTLAWEATAALLDALVEEV</sequence>
<dbReference type="SMART" id="SM00862">
    <property type="entry name" value="Trans_reg_C"/>
    <property type="match status" value="1"/>
</dbReference>
<dbReference type="InterPro" id="IPR001867">
    <property type="entry name" value="OmpR/PhoB-type_DNA-bd"/>
</dbReference>
<evidence type="ECO:0000259" key="5">
    <source>
        <dbReference type="PROSITE" id="PS51755"/>
    </source>
</evidence>
<dbReference type="GO" id="GO:0000160">
    <property type="term" value="P:phosphorelay signal transduction system"/>
    <property type="evidence" value="ECO:0007669"/>
    <property type="project" value="UniProtKB-KW"/>
</dbReference>
<dbReference type="GO" id="GO:0006355">
    <property type="term" value="P:regulation of DNA-templated transcription"/>
    <property type="evidence" value="ECO:0007669"/>
    <property type="project" value="InterPro"/>
</dbReference>
<dbReference type="SUPFAM" id="SSF52540">
    <property type="entry name" value="P-loop containing nucleoside triphosphate hydrolases"/>
    <property type="match status" value="1"/>
</dbReference>
<accession>A0A7W7R024</accession>
<dbReference type="Proteomes" id="UP000540506">
    <property type="component" value="Unassembled WGS sequence"/>
</dbReference>
<dbReference type="InterPro" id="IPR036388">
    <property type="entry name" value="WH-like_DNA-bd_sf"/>
</dbReference>
<dbReference type="Pfam" id="PF13401">
    <property type="entry name" value="AAA_22"/>
    <property type="match status" value="1"/>
</dbReference>
<evidence type="ECO:0000256" key="2">
    <source>
        <dbReference type="ARBA" id="ARBA00023012"/>
    </source>
</evidence>
<feature type="DNA-binding region" description="OmpR/PhoB-type" evidence="4">
    <location>
        <begin position="1"/>
        <end position="100"/>
    </location>
</feature>